<name>A0ABS5ZK32_9GAMM</name>
<evidence type="ECO:0000313" key="7">
    <source>
        <dbReference type="Proteomes" id="UP000690515"/>
    </source>
</evidence>
<protein>
    <recommendedName>
        <fullName evidence="3">Recombination-associated protein RdgC</fullName>
    </recommendedName>
</protein>
<dbReference type="PANTHER" id="PTHR38103:SF1">
    <property type="entry name" value="RECOMBINATION-ASSOCIATED PROTEIN RDGC"/>
    <property type="match status" value="1"/>
</dbReference>
<dbReference type="InterPro" id="IPR007476">
    <property type="entry name" value="RdgC"/>
</dbReference>
<dbReference type="Pfam" id="PF04381">
    <property type="entry name" value="RdgC"/>
    <property type="match status" value="1"/>
</dbReference>
<dbReference type="Proteomes" id="UP000690515">
    <property type="component" value="Unassembled WGS sequence"/>
</dbReference>
<evidence type="ECO:0000313" key="6">
    <source>
        <dbReference type="EMBL" id="MBU2714444.1"/>
    </source>
</evidence>
<feature type="non-terminal residue" evidence="6">
    <location>
        <position position="1"/>
    </location>
</feature>
<evidence type="ECO:0000256" key="4">
    <source>
        <dbReference type="ARBA" id="ARBA00022490"/>
    </source>
</evidence>
<accession>A0ABS5ZK32</accession>
<sequence length="181" mass="20636">NSWYVYLDPVNDLLVVDSSNVKQAEECIHHLRIALGGLATHPVVTEYKPYEVLTCWLARSAQLPEGLLLDQCAELRFVGSEDADIVKLSKSDLELEEVEPHIGAGKMVTKLGFHWTDYLTGIIHDDFRFTQLKFELTDQEKAEDFISQARADFMLMANALSQLYRNFIEYFGGYKKDKEAA</sequence>
<comment type="caution">
    <text evidence="6">The sequence shown here is derived from an EMBL/GenBank/DDBJ whole genome shotgun (WGS) entry which is preliminary data.</text>
</comment>
<dbReference type="RefSeq" id="WP_215822701.1">
    <property type="nucleotide sequence ID" value="NZ_JAGSOY010000286.1"/>
</dbReference>
<dbReference type="PANTHER" id="PTHR38103">
    <property type="entry name" value="RECOMBINATION-ASSOCIATED PROTEIN RDGC"/>
    <property type="match status" value="1"/>
</dbReference>
<keyword evidence="5" id="KW-0233">DNA recombination</keyword>
<gene>
    <name evidence="6" type="primary">rdgC</name>
    <name evidence="6" type="ORF">KCG35_25675</name>
</gene>
<evidence type="ECO:0000256" key="1">
    <source>
        <dbReference type="ARBA" id="ARBA00004453"/>
    </source>
</evidence>
<evidence type="ECO:0000256" key="3">
    <source>
        <dbReference type="ARBA" id="ARBA00022296"/>
    </source>
</evidence>
<organism evidence="6 7">
    <name type="scientific">Zooshikella harenae</name>
    <dbReference type="NCBI Taxonomy" id="2827238"/>
    <lineage>
        <taxon>Bacteria</taxon>
        <taxon>Pseudomonadati</taxon>
        <taxon>Pseudomonadota</taxon>
        <taxon>Gammaproteobacteria</taxon>
        <taxon>Oceanospirillales</taxon>
        <taxon>Zooshikellaceae</taxon>
        <taxon>Zooshikella</taxon>
    </lineage>
</organism>
<comment type="subcellular location">
    <subcellularLocation>
        <location evidence="1">Cytoplasm</location>
        <location evidence="1">Nucleoid</location>
    </subcellularLocation>
</comment>
<comment type="similarity">
    <text evidence="2">Belongs to the RdgC family.</text>
</comment>
<evidence type="ECO:0000256" key="2">
    <source>
        <dbReference type="ARBA" id="ARBA00008657"/>
    </source>
</evidence>
<keyword evidence="7" id="KW-1185">Reference proteome</keyword>
<dbReference type="EMBL" id="JAGSOY010000286">
    <property type="protein sequence ID" value="MBU2714444.1"/>
    <property type="molecule type" value="Genomic_DNA"/>
</dbReference>
<keyword evidence="4" id="KW-0963">Cytoplasm</keyword>
<evidence type="ECO:0000256" key="5">
    <source>
        <dbReference type="ARBA" id="ARBA00023172"/>
    </source>
</evidence>
<proteinExistence type="inferred from homology"/>
<reference evidence="6 7" key="1">
    <citation type="submission" date="2021-04" db="EMBL/GenBank/DDBJ databases">
        <authorList>
            <person name="Pira H."/>
            <person name="Risdian C."/>
            <person name="Wink J."/>
        </authorList>
    </citation>
    <scope>NUCLEOTIDE SEQUENCE [LARGE SCALE GENOMIC DNA]</scope>
    <source>
        <strain evidence="6 7">WH53</strain>
    </source>
</reference>